<dbReference type="SUPFAM" id="SSF46785">
    <property type="entry name" value="Winged helix' DNA-binding domain"/>
    <property type="match status" value="1"/>
</dbReference>
<dbReference type="Pfam" id="PF13730">
    <property type="entry name" value="HTH_36"/>
    <property type="match status" value="1"/>
</dbReference>
<evidence type="ECO:0000313" key="2">
    <source>
        <dbReference type="EMBL" id="MFE8696125.1"/>
    </source>
</evidence>
<reference evidence="2 3" key="1">
    <citation type="submission" date="2024-08" db="EMBL/GenBank/DDBJ databases">
        <title>Two novel Cytobacillus novel species.</title>
        <authorList>
            <person name="Liu G."/>
        </authorList>
    </citation>
    <scope>NUCLEOTIDE SEQUENCE [LARGE SCALE GENOMIC DNA]</scope>
    <source>
        <strain evidence="2 3">FJAT-53684</strain>
    </source>
</reference>
<sequence length="277" mass="32158">MEKFNYESIKTYQTFTSIEEMDHAIRGFLYIYKSTLSDGTLKVLRFIWRHSVKVIGVSFAKYNTIAAETELSRRTVIRAINKLEELGILKKVPTARMNGKQGVNLLLLQPFESICDVKNNMSPQDDTRSVTPIKAENKQSSLCENKQKRNDVRPAEKNQPLENISYQSIDETYLPESVHKDFIQAAKPFFHAMDIYHLWNRVLIAYKKSKLEQPLANLVETVIQAFKQTIFMKKIGKIHSTFEGYFYGVVYAGFLAEKRSEFGHSEFNTFREMIRSQ</sequence>
<evidence type="ECO:0000313" key="3">
    <source>
        <dbReference type="Proteomes" id="UP001601058"/>
    </source>
</evidence>
<dbReference type="RefSeq" id="WP_389217514.1">
    <property type="nucleotide sequence ID" value="NZ_JBIACJ010000003.1"/>
</dbReference>
<evidence type="ECO:0000256" key="1">
    <source>
        <dbReference type="SAM" id="MobiDB-lite"/>
    </source>
</evidence>
<name>A0ABW6JYJ7_9BACI</name>
<comment type="caution">
    <text evidence="2">The sequence shown here is derived from an EMBL/GenBank/DDBJ whole genome shotgun (WGS) entry which is preliminary data.</text>
</comment>
<protein>
    <submittedName>
        <fullName evidence="2">Helix-turn-helix domain-containing protein</fullName>
    </submittedName>
</protein>
<dbReference type="EMBL" id="JBIACJ010000003">
    <property type="protein sequence ID" value="MFE8696125.1"/>
    <property type="molecule type" value="Genomic_DNA"/>
</dbReference>
<feature type="compositionally biased region" description="Basic and acidic residues" evidence="1">
    <location>
        <begin position="145"/>
        <end position="156"/>
    </location>
</feature>
<dbReference type="Gene3D" id="1.10.10.10">
    <property type="entry name" value="Winged helix-like DNA-binding domain superfamily/Winged helix DNA-binding domain"/>
    <property type="match status" value="1"/>
</dbReference>
<organism evidence="2 3">
    <name type="scientific">Cytobacillus mangrovibacter</name>
    <dbReference type="NCBI Taxonomy" id="3299024"/>
    <lineage>
        <taxon>Bacteria</taxon>
        <taxon>Bacillati</taxon>
        <taxon>Bacillota</taxon>
        <taxon>Bacilli</taxon>
        <taxon>Bacillales</taxon>
        <taxon>Bacillaceae</taxon>
        <taxon>Cytobacillus</taxon>
    </lineage>
</organism>
<dbReference type="Proteomes" id="UP001601058">
    <property type="component" value="Unassembled WGS sequence"/>
</dbReference>
<keyword evidence="3" id="KW-1185">Reference proteome</keyword>
<proteinExistence type="predicted"/>
<dbReference type="InterPro" id="IPR036390">
    <property type="entry name" value="WH_DNA-bd_sf"/>
</dbReference>
<dbReference type="InterPro" id="IPR036388">
    <property type="entry name" value="WH-like_DNA-bd_sf"/>
</dbReference>
<accession>A0ABW6JYJ7</accession>
<gene>
    <name evidence="2" type="ORF">ACFYKT_07140</name>
</gene>
<feature type="region of interest" description="Disordered" evidence="1">
    <location>
        <begin position="122"/>
        <end position="157"/>
    </location>
</feature>